<reference evidence="2" key="1">
    <citation type="submission" date="2016-09" db="EMBL/GenBank/DDBJ databases">
        <title>Comparative genomics of the Campylobacter concisus group.</title>
        <authorList>
            <person name="Miller W.G."/>
            <person name="Yee E."/>
            <person name="Chapman M.H."/>
            <person name="Huynh S."/>
            <person name="Bono J.L."/>
            <person name="On S.L.W."/>
            <person name="StLeger J."/>
            <person name="Foster G."/>
            <person name="Parker C.T."/>
        </authorList>
    </citation>
    <scope>NUCLEOTIDE SEQUENCE [LARGE SCALE GENOMIC DNA]</scope>
    <source>
        <strain evidence="2">RM18021</strain>
    </source>
</reference>
<organism evidence="1 2">
    <name type="scientific">Campylobacter pinnipediorum subsp. caledonicus</name>
    <dbReference type="NCBI Taxonomy" id="1874362"/>
    <lineage>
        <taxon>Bacteria</taxon>
        <taxon>Pseudomonadati</taxon>
        <taxon>Campylobacterota</taxon>
        <taxon>Epsilonproteobacteria</taxon>
        <taxon>Campylobacterales</taxon>
        <taxon>Campylobacteraceae</taxon>
        <taxon>Campylobacter</taxon>
    </lineage>
</organism>
<dbReference type="RefSeq" id="WP_078424208.1">
    <property type="nucleotide sequence ID" value="NZ_CP017258.1"/>
</dbReference>
<protein>
    <recommendedName>
        <fullName evidence="3">Phage protein</fullName>
    </recommendedName>
</protein>
<gene>
    <name evidence="1" type="ORF">CPIN18021_0239</name>
</gene>
<dbReference type="EMBL" id="CP017258">
    <property type="protein sequence ID" value="AQW87086.1"/>
    <property type="molecule type" value="Genomic_DNA"/>
</dbReference>
<sequence length="521" mass="59322">MAIDPVLFLRFAKDIEPEIFQDKTPQIHFKILKFIDGDSMYKAVAVFRGAGKTTLLNKVCILSRIYFYKEPFIMIVSSNEEKAINFLEAVKGTIDRASQRGYAITRGKVWNKNRISVVVNAGLKDKNGNSIEATCHIITISAGQDPRGANIDNMRPTLIIVDDLESKVGQYTIQSKSNRQKLRSWFYADLLPAMHPKIGKVIIIGTILHDDSILNNIINPKNDELDTGIKWQTLKIPIIENGKSAWNSRFPIETIQKIKGTLEKQGMSNEFYQEYMCAAIDPEKAIFKKEFFKYFKKVEYDYTSPLFRVLVKDGLNQKELKVAKAKNIILADGTSKDLNKMHCYTTVDLASATGQDQTAMVTFCIDELNNIYIIDISAGHWTPFEKSVEIIRIFNTFSPIRIGIEKAGMQNDFFYTIDVIQKITGVSLPIEPLSHGGKAKNIRISNLEPYYRVGQILHNGNLAQTGELEAQLIAFDPEVESKQDDLMDAEAYLLQYLGGRTFTERQSIEDVEYYEYEESWY</sequence>
<name>A0A1S6U5S0_9BACT</name>
<keyword evidence="2" id="KW-1185">Reference proteome</keyword>
<dbReference type="InterPro" id="IPR027417">
    <property type="entry name" value="P-loop_NTPase"/>
</dbReference>
<dbReference type="AlphaFoldDB" id="A0A1S6U5S0"/>
<evidence type="ECO:0000313" key="2">
    <source>
        <dbReference type="Proteomes" id="UP000190868"/>
    </source>
</evidence>
<accession>A0A1S6U5S0</accession>
<dbReference type="Gene3D" id="3.40.50.300">
    <property type="entry name" value="P-loop containing nucleotide triphosphate hydrolases"/>
    <property type="match status" value="1"/>
</dbReference>
<evidence type="ECO:0008006" key="3">
    <source>
        <dbReference type="Google" id="ProtNLM"/>
    </source>
</evidence>
<dbReference type="Proteomes" id="UP000190868">
    <property type="component" value="Chromosome"/>
</dbReference>
<evidence type="ECO:0000313" key="1">
    <source>
        <dbReference type="EMBL" id="AQW87086.1"/>
    </source>
</evidence>
<proteinExistence type="predicted"/>